<comment type="caution">
    <text evidence="1">The sequence shown here is derived from an EMBL/GenBank/DDBJ whole genome shotgun (WGS) entry which is preliminary data.</text>
</comment>
<dbReference type="Proteomes" id="UP001234297">
    <property type="component" value="Chromosome 8"/>
</dbReference>
<gene>
    <name evidence="1" type="ORF">MRB53_026496</name>
</gene>
<sequence>MGVEVAPMGVVLSKQDSGQSGDDGSDRGSSLKTKPTELLPRHLAVSTRDEEARDANMSKQVQIAEEVALGSPTNLKASEIHSPRHDPICPNFETDLVPSGSLTKDGGETYNNNLSTFIAKCTEALVKGAIDLLIHNSSKTIKRPCASVASMESSAIGMHALDGMCQVEVADPIAVGKAWNVVAVEGCSMDKLSFIPESQSFPVVGSSRGLNEFEEEASEVKEMGKILGCEFEDHEAFGHKHLMGIEVREASYKQRLRPRRDGGADLVQPES</sequence>
<accession>A0ACC2LII5</accession>
<reference evidence="1 2" key="1">
    <citation type="journal article" date="2022" name="Hortic Res">
        <title>A haplotype resolved chromosomal level avocado genome allows analysis of novel avocado genes.</title>
        <authorList>
            <person name="Nath O."/>
            <person name="Fletcher S.J."/>
            <person name="Hayward A."/>
            <person name="Shaw L.M."/>
            <person name="Masouleh A.K."/>
            <person name="Furtado A."/>
            <person name="Henry R.J."/>
            <person name="Mitter N."/>
        </authorList>
    </citation>
    <scope>NUCLEOTIDE SEQUENCE [LARGE SCALE GENOMIC DNA]</scope>
    <source>
        <strain evidence="2">cv. Hass</strain>
    </source>
</reference>
<proteinExistence type="predicted"/>
<protein>
    <submittedName>
        <fullName evidence="1">Uncharacterized protein</fullName>
    </submittedName>
</protein>
<name>A0ACC2LII5_PERAE</name>
<dbReference type="EMBL" id="CM056816">
    <property type="protein sequence ID" value="KAJ8633160.1"/>
    <property type="molecule type" value="Genomic_DNA"/>
</dbReference>
<evidence type="ECO:0000313" key="2">
    <source>
        <dbReference type="Proteomes" id="UP001234297"/>
    </source>
</evidence>
<evidence type="ECO:0000313" key="1">
    <source>
        <dbReference type="EMBL" id="KAJ8633160.1"/>
    </source>
</evidence>
<organism evidence="1 2">
    <name type="scientific">Persea americana</name>
    <name type="common">Avocado</name>
    <dbReference type="NCBI Taxonomy" id="3435"/>
    <lineage>
        <taxon>Eukaryota</taxon>
        <taxon>Viridiplantae</taxon>
        <taxon>Streptophyta</taxon>
        <taxon>Embryophyta</taxon>
        <taxon>Tracheophyta</taxon>
        <taxon>Spermatophyta</taxon>
        <taxon>Magnoliopsida</taxon>
        <taxon>Magnoliidae</taxon>
        <taxon>Laurales</taxon>
        <taxon>Lauraceae</taxon>
        <taxon>Persea</taxon>
    </lineage>
</organism>
<keyword evidence="2" id="KW-1185">Reference proteome</keyword>